<feature type="domain" description="HTH lacI-type" evidence="4">
    <location>
        <begin position="3"/>
        <end position="57"/>
    </location>
</feature>
<dbReference type="Gene3D" id="1.10.260.40">
    <property type="entry name" value="lambda repressor-like DNA-binding domains"/>
    <property type="match status" value="1"/>
</dbReference>
<dbReference type="Pfam" id="PF00356">
    <property type="entry name" value="LacI"/>
    <property type="match status" value="1"/>
</dbReference>
<dbReference type="Pfam" id="PF13377">
    <property type="entry name" value="Peripla_BP_3"/>
    <property type="match status" value="1"/>
</dbReference>
<dbReference type="InterPro" id="IPR046335">
    <property type="entry name" value="LacI/GalR-like_sensor"/>
</dbReference>
<evidence type="ECO:0000256" key="3">
    <source>
        <dbReference type="ARBA" id="ARBA00023163"/>
    </source>
</evidence>
<reference evidence="5 6" key="1">
    <citation type="submission" date="2019-05" db="EMBL/GenBank/DDBJ databases">
        <title>Georgenia *** sp. nov., and Georgenia *** sp. nov., isolated from the intestinal contents of plateau pika (Ochotona curzoniae) in the Qinghai-Tibet plateau of China.</title>
        <authorList>
            <person name="Tian Z."/>
        </authorList>
    </citation>
    <scope>NUCLEOTIDE SEQUENCE [LARGE SCALE GENOMIC DNA]</scope>
    <source>
        <strain evidence="5 6">Z294</strain>
    </source>
</reference>
<keyword evidence="6" id="KW-1185">Reference proteome</keyword>
<dbReference type="InterPro" id="IPR000843">
    <property type="entry name" value="HTH_LacI"/>
</dbReference>
<dbReference type="PANTHER" id="PTHR30146">
    <property type="entry name" value="LACI-RELATED TRANSCRIPTIONAL REPRESSOR"/>
    <property type="match status" value="1"/>
</dbReference>
<sequence length="318" mass="33980">MAVTIADVARTAGVSASTASRAFNHPHRLRAETVARVKAAAEELGFRHNRHAKALSTGRSSALGLIVPDLSNPFFPPLVHATQLNAEEQGYSLYILSSEHNANREQQLARLVSHDVAGLILASPRMSAAQVRVIAREVPTILINAQVKGIPTVLVSAAGAIADAVEDGAEKGISGVSYIGSDERWWPNTEREESARAAAERHGVPYRRLSLSEPTYEAAREVVRSVEIRSHELVVAFDDIVAHGVLDGMGARGYRPPRDFRILGCDDALPISTSPALSTVHLDTRMAARIAVDLLLGEGAGEPQTVVVSGSYRPGATI</sequence>
<dbReference type="InterPro" id="IPR010982">
    <property type="entry name" value="Lambda_DNA-bd_dom_sf"/>
</dbReference>
<dbReference type="Gene3D" id="3.40.50.2300">
    <property type="match status" value="2"/>
</dbReference>
<keyword evidence="3" id="KW-0804">Transcription</keyword>
<dbReference type="RefSeq" id="WP_139072213.1">
    <property type="nucleotide sequence ID" value="NZ_CP040899.1"/>
</dbReference>
<dbReference type="SUPFAM" id="SSF47413">
    <property type="entry name" value="lambda repressor-like DNA-binding domains"/>
    <property type="match status" value="1"/>
</dbReference>
<dbReference type="CDD" id="cd06267">
    <property type="entry name" value="PBP1_LacI_sugar_binding-like"/>
    <property type="match status" value="1"/>
</dbReference>
<dbReference type="EMBL" id="CP040899">
    <property type="protein sequence ID" value="QDB78348.1"/>
    <property type="molecule type" value="Genomic_DNA"/>
</dbReference>
<dbReference type="CDD" id="cd01392">
    <property type="entry name" value="HTH_LacI"/>
    <property type="match status" value="1"/>
</dbReference>
<dbReference type="Proteomes" id="UP000313948">
    <property type="component" value="Chromosome"/>
</dbReference>
<evidence type="ECO:0000313" key="5">
    <source>
        <dbReference type="EMBL" id="QDB78348.1"/>
    </source>
</evidence>
<evidence type="ECO:0000313" key="6">
    <source>
        <dbReference type="Proteomes" id="UP000313948"/>
    </source>
</evidence>
<evidence type="ECO:0000256" key="2">
    <source>
        <dbReference type="ARBA" id="ARBA00023125"/>
    </source>
</evidence>
<accession>A0ABX5VJR7</accession>
<dbReference type="PANTHER" id="PTHR30146:SF138">
    <property type="entry name" value="TRANSCRIPTIONAL REGULATORY PROTEIN"/>
    <property type="match status" value="1"/>
</dbReference>
<dbReference type="PROSITE" id="PS50932">
    <property type="entry name" value="HTH_LACI_2"/>
    <property type="match status" value="1"/>
</dbReference>
<protein>
    <submittedName>
        <fullName evidence="5">LacI family transcriptional regulator</fullName>
    </submittedName>
</protein>
<keyword evidence="1" id="KW-0805">Transcription regulation</keyword>
<organism evidence="5 6">
    <name type="scientific">Georgenia wutianyii</name>
    <dbReference type="NCBI Taxonomy" id="2585135"/>
    <lineage>
        <taxon>Bacteria</taxon>
        <taxon>Bacillati</taxon>
        <taxon>Actinomycetota</taxon>
        <taxon>Actinomycetes</taxon>
        <taxon>Micrococcales</taxon>
        <taxon>Bogoriellaceae</taxon>
        <taxon>Georgenia</taxon>
    </lineage>
</organism>
<name>A0ABX5VJR7_9MICO</name>
<evidence type="ECO:0000259" key="4">
    <source>
        <dbReference type="PROSITE" id="PS50932"/>
    </source>
</evidence>
<proteinExistence type="predicted"/>
<gene>
    <name evidence="5" type="ORF">FE251_02370</name>
</gene>
<evidence type="ECO:0000256" key="1">
    <source>
        <dbReference type="ARBA" id="ARBA00023015"/>
    </source>
</evidence>
<dbReference type="SMART" id="SM00354">
    <property type="entry name" value="HTH_LACI"/>
    <property type="match status" value="1"/>
</dbReference>
<dbReference type="SUPFAM" id="SSF53822">
    <property type="entry name" value="Periplasmic binding protein-like I"/>
    <property type="match status" value="1"/>
</dbReference>
<keyword evidence="2" id="KW-0238">DNA-binding</keyword>
<dbReference type="InterPro" id="IPR028082">
    <property type="entry name" value="Peripla_BP_I"/>
</dbReference>